<dbReference type="Pfam" id="PF00005">
    <property type="entry name" value="ABC_tran"/>
    <property type="match status" value="1"/>
</dbReference>
<accession>A0A1G7GM83</accession>
<dbReference type="SMART" id="SM00382">
    <property type="entry name" value="AAA"/>
    <property type="match status" value="1"/>
</dbReference>
<dbReference type="FunFam" id="3.40.50.300:FF:000016">
    <property type="entry name" value="Oligopeptide ABC transporter ATP-binding component"/>
    <property type="match status" value="1"/>
</dbReference>
<dbReference type="SUPFAM" id="SSF52540">
    <property type="entry name" value="P-loop containing nucleoside triphosphate hydrolases"/>
    <property type="match status" value="1"/>
</dbReference>
<dbReference type="InterPro" id="IPR003439">
    <property type="entry name" value="ABC_transporter-like_ATP-bd"/>
</dbReference>
<dbReference type="GO" id="GO:0005886">
    <property type="term" value="C:plasma membrane"/>
    <property type="evidence" value="ECO:0007669"/>
    <property type="project" value="UniProtKB-SubCell"/>
</dbReference>
<protein>
    <submittedName>
        <fullName evidence="9">Peptide/nickel transport system ATP-binding protein</fullName>
    </submittedName>
</protein>
<dbReference type="GO" id="GO:0005524">
    <property type="term" value="F:ATP binding"/>
    <property type="evidence" value="ECO:0007669"/>
    <property type="project" value="UniProtKB-KW"/>
</dbReference>
<dbReference type="InterPro" id="IPR050388">
    <property type="entry name" value="ABC_Ni/Peptide_Import"/>
</dbReference>
<dbReference type="PANTHER" id="PTHR43297:SF2">
    <property type="entry name" value="DIPEPTIDE TRANSPORT ATP-BINDING PROTEIN DPPD"/>
    <property type="match status" value="1"/>
</dbReference>
<evidence type="ECO:0000256" key="7">
    <source>
        <dbReference type="ARBA" id="ARBA00023136"/>
    </source>
</evidence>
<comment type="subcellular location">
    <subcellularLocation>
        <location evidence="1">Cell inner membrane</location>
        <topology evidence="1">Peripheral membrane protein</topology>
    </subcellularLocation>
</comment>
<dbReference type="InterPro" id="IPR013563">
    <property type="entry name" value="Oligopep_ABC_C"/>
</dbReference>
<evidence type="ECO:0000256" key="5">
    <source>
        <dbReference type="ARBA" id="ARBA00022741"/>
    </source>
</evidence>
<dbReference type="InterPro" id="IPR027417">
    <property type="entry name" value="P-loop_NTPase"/>
</dbReference>
<dbReference type="GO" id="GO:0015833">
    <property type="term" value="P:peptide transport"/>
    <property type="evidence" value="ECO:0007669"/>
    <property type="project" value="InterPro"/>
</dbReference>
<evidence type="ECO:0000313" key="10">
    <source>
        <dbReference type="Proteomes" id="UP000199412"/>
    </source>
</evidence>
<evidence type="ECO:0000259" key="8">
    <source>
        <dbReference type="PROSITE" id="PS50893"/>
    </source>
</evidence>
<dbReference type="AlphaFoldDB" id="A0A1G7GM83"/>
<evidence type="ECO:0000256" key="4">
    <source>
        <dbReference type="ARBA" id="ARBA00022475"/>
    </source>
</evidence>
<keyword evidence="4" id="KW-1003">Cell membrane</keyword>
<dbReference type="OrthoDB" id="37801at2"/>
<proteinExistence type="inferred from homology"/>
<dbReference type="PROSITE" id="PS50893">
    <property type="entry name" value="ABC_TRANSPORTER_2"/>
    <property type="match status" value="1"/>
</dbReference>
<dbReference type="STRING" id="69960.SAMN05421720_11512"/>
<dbReference type="InterPro" id="IPR003593">
    <property type="entry name" value="AAA+_ATPase"/>
</dbReference>
<feature type="domain" description="ABC transporter" evidence="8">
    <location>
        <begin position="8"/>
        <end position="258"/>
    </location>
</feature>
<evidence type="ECO:0000256" key="1">
    <source>
        <dbReference type="ARBA" id="ARBA00004417"/>
    </source>
</evidence>
<reference evidence="9 10" key="1">
    <citation type="submission" date="2016-10" db="EMBL/GenBank/DDBJ databases">
        <authorList>
            <person name="de Groot N.N."/>
        </authorList>
    </citation>
    <scope>NUCLEOTIDE SEQUENCE [LARGE SCALE GENOMIC DNA]</scope>
    <source>
        <strain evidence="9 10">ATCC 700224</strain>
    </source>
</reference>
<dbReference type="GO" id="GO:0016887">
    <property type="term" value="F:ATP hydrolysis activity"/>
    <property type="evidence" value="ECO:0007669"/>
    <property type="project" value="InterPro"/>
</dbReference>
<dbReference type="GO" id="GO:0055085">
    <property type="term" value="P:transmembrane transport"/>
    <property type="evidence" value="ECO:0007669"/>
    <property type="project" value="UniProtKB-ARBA"/>
</dbReference>
<evidence type="ECO:0000256" key="2">
    <source>
        <dbReference type="ARBA" id="ARBA00005417"/>
    </source>
</evidence>
<evidence type="ECO:0000313" key="9">
    <source>
        <dbReference type="EMBL" id="SDE89214.1"/>
    </source>
</evidence>
<keyword evidence="5" id="KW-0547">Nucleotide-binding</keyword>
<dbReference type="RefSeq" id="WP_092787722.1">
    <property type="nucleotide sequence ID" value="NZ_FNAP01000015.1"/>
</dbReference>
<name>A0A1G7GM83_9PROT</name>
<dbReference type="CDD" id="cd03257">
    <property type="entry name" value="ABC_NikE_OppD_transporters"/>
    <property type="match status" value="1"/>
</dbReference>
<keyword evidence="6 9" id="KW-0067">ATP-binding</keyword>
<comment type="similarity">
    <text evidence="2">Belongs to the ABC transporter superfamily.</text>
</comment>
<dbReference type="PANTHER" id="PTHR43297">
    <property type="entry name" value="OLIGOPEPTIDE TRANSPORT ATP-BINDING PROTEIN APPD"/>
    <property type="match status" value="1"/>
</dbReference>
<organism evidence="9 10">
    <name type="scientific">Rhodospira trueperi</name>
    <dbReference type="NCBI Taxonomy" id="69960"/>
    <lineage>
        <taxon>Bacteria</taxon>
        <taxon>Pseudomonadati</taxon>
        <taxon>Pseudomonadota</taxon>
        <taxon>Alphaproteobacteria</taxon>
        <taxon>Rhodospirillales</taxon>
        <taxon>Rhodospirillaceae</taxon>
        <taxon>Rhodospira</taxon>
    </lineage>
</organism>
<keyword evidence="7" id="KW-0472">Membrane</keyword>
<keyword evidence="10" id="KW-1185">Reference proteome</keyword>
<evidence type="ECO:0000256" key="6">
    <source>
        <dbReference type="ARBA" id="ARBA00022840"/>
    </source>
</evidence>
<sequence length="287" mass="30723">MIDGSPVLSVRNLHVTIPTPTAPFVAVEGVDLEVKAGETLGIVGESGSGKSVSALAVMRLLPPPIMVEADDLRLGDLDLSGLTEHRMADVRGARIGMIFQEPMTALNPVLTVGRQLTETFLRHRGGRRSAARDRAVHLLERVGIPQAADRLRAYPHQLSGGLRQRVMIAMALMCGPDLIIADEPTTALDVTVQAQILDLLAGLQTEHGMAMIFVSHDIGVVARIAHTVQVMHAGRTVEAGSVHDLLARPSHPYTRALLSAIPRPGMRWGRDPLGAVTWTDDGAEAPS</sequence>
<evidence type="ECO:0000256" key="3">
    <source>
        <dbReference type="ARBA" id="ARBA00022448"/>
    </source>
</evidence>
<dbReference type="Proteomes" id="UP000199412">
    <property type="component" value="Unassembled WGS sequence"/>
</dbReference>
<keyword evidence="3" id="KW-0813">Transport</keyword>
<dbReference type="EMBL" id="FNAP01000015">
    <property type="protein sequence ID" value="SDE89214.1"/>
    <property type="molecule type" value="Genomic_DNA"/>
</dbReference>
<dbReference type="Gene3D" id="3.40.50.300">
    <property type="entry name" value="P-loop containing nucleotide triphosphate hydrolases"/>
    <property type="match status" value="1"/>
</dbReference>
<dbReference type="Pfam" id="PF08352">
    <property type="entry name" value="oligo_HPY"/>
    <property type="match status" value="1"/>
</dbReference>
<gene>
    <name evidence="9" type="ORF">SAMN05421720_11512</name>
</gene>